<dbReference type="OrthoDB" id="10503861at2759"/>
<reference evidence="3" key="1">
    <citation type="submission" date="2016-06" db="UniProtKB">
        <authorList>
            <consortium name="WormBaseParasite"/>
        </authorList>
    </citation>
    <scope>IDENTIFICATION</scope>
</reference>
<reference evidence="1 2" key="2">
    <citation type="submission" date="2018-11" db="EMBL/GenBank/DDBJ databases">
        <authorList>
            <consortium name="Pathogen Informatics"/>
        </authorList>
    </citation>
    <scope>NUCLEOTIDE SEQUENCE [LARGE SCALE GENOMIC DNA]</scope>
    <source>
        <strain evidence="1 2">NST_G2</strain>
    </source>
</reference>
<keyword evidence="2" id="KW-1185">Reference proteome</keyword>
<sequence length="175" mass="19057">VCCNGSGPVADVDVGRKPCKSFSECRRTVGEVSSCASRLAELAKPLLSQWLARQAILPPALQKDFKALPAATVPPYLREMRAIAASDSAHWLAPPSMEVKTNKTASDVLNEDLDDEADVEEPENPEYFTAATTKAKLAHILSEEMSPEAMLGMIPAYPHRHSALSRWLNPKCEAL</sequence>
<dbReference type="AlphaFoldDB" id="A0A183S7H1"/>
<dbReference type="EMBL" id="UYSU01000090">
    <property type="protein sequence ID" value="VDL85172.1"/>
    <property type="molecule type" value="Genomic_DNA"/>
</dbReference>
<accession>A0A183S7H1</accession>
<protein>
    <submittedName>
        <fullName evidence="3">DEAD_2 domain-containing protein</fullName>
    </submittedName>
</protein>
<evidence type="ECO:0000313" key="2">
    <source>
        <dbReference type="Proteomes" id="UP000275846"/>
    </source>
</evidence>
<proteinExistence type="predicted"/>
<organism evidence="3">
    <name type="scientific">Schistocephalus solidus</name>
    <name type="common">Tapeworm</name>
    <dbReference type="NCBI Taxonomy" id="70667"/>
    <lineage>
        <taxon>Eukaryota</taxon>
        <taxon>Metazoa</taxon>
        <taxon>Spiralia</taxon>
        <taxon>Lophotrochozoa</taxon>
        <taxon>Platyhelminthes</taxon>
        <taxon>Cestoda</taxon>
        <taxon>Eucestoda</taxon>
        <taxon>Diphyllobothriidea</taxon>
        <taxon>Diphyllobothriidae</taxon>
        <taxon>Schistocephalus</taxon>
    </lineage>
</organism>
<name>A0A183S7H1_SCHSO</name>
<evidence type="ECO:0000313" key="1">
    <source>
        <dbReference type="EMBL" id="VDL85172.1"/>
    </source>
</evidence>
<dbReference type="WBParaSite" id="SSLN_0000017701-mRNA-1">
    <property type="protein sequence ID" value="SSLN_0000017701-mRNA-1"/>
    <property type="gene ID" value="SSLN_0000017701"/>
</dbReference>
<gene>
    <name evidence="1" type="ORF">SSLN_LOCUS169</name>
</gene>
<evidence type="ECO:0000313" key="3">
    <source>
        <dbReference type="WBParaSite" id="SSLN_0000017701-mRNA-1"/>
    </source>
</evidence>
<dbReference type="Proteomes" id="UP000275846">
    <property type="component" value="Unassembled WGS sequence"/>
</dbReference>